<dbReference type="PROSITE" id="PS51352">
    <property type="entry name" value="THIOREDOXIN_2"/>
    <property type="match status" value="1"/>
</dbReference>
<name>A0ABV3SPP5_9HYPH</name>
<evidence type="ECO:0000313" key="7">
    <source>
        <dbReference type="EMBL" id="MEX0408765.1"/>
    </source>
</evidence>
<feature type="domain" description="Thioredoxin" evidence="6">
    <location>
        <begin position="58"/>
        <end position="204"/>
    </location>
</feature>
<evidence type="ECO:0000256" key="5">
    <source>
        <dbReference type="SAM" id="SignalP"/>
    </source>
</evidence>
<dbReference type="InterPro" id="IPR001853">
    <property type="entry name" value="DSBA-like_thioredoxin_dom"/>
</dbReference>
<dbReference type="InterPro" id="IPR041205">
    <property type="entry name" value="ScsC_N"/>
</dbReference>
<dbReference type="InterPro" id="IPR036249">
    <property type="entry name" value="Thioredoxin-like_sf"/>
</dbReference>
<accession>A0ABV3SPP5</accession>
<reference evidence="7 8" key="1">
    <citation type="submission" date="2024-05" db="EMBL/GenBank/DDBJ databases">
        <authorList>
            <person name="Jiang F."/>
        </authorList>
    </citation>
    <scope>NUCLEOTIDE SEQUENCE [LARGE SCALE GENOMIC DNA]</scope>
    <source>
        <strain evidence="7 8">LZ166</strain>
    </source>
</reference>
<evidence type="ECO:0000313" key="8">
    <source>
        <dbReference type="Proteomes" id="UP001556692"/>
    </source>
</evidence>
<feature type="chain" id="PRO_5046239777" evidence="5">
    <location>
        <begin position="26"/>
        <end position="250"/>
    </location>
</feature>
<keyword evidence="2" id="KW-0560">Oxidoreductase</keyword>
<evidence type="ECO:0000256" key="1">
    <source>
        <dbReference type="ARBA" id="ARBA00022729"/>
    </source>
</evidence>
<evidence type="ECO:0000256" key="4">
    <source>
        <dbReference type="ARBA" id="ARBA00023284"/>
    </source>
</evidence>
<keyword evidence="8" id="KW-1185">Reference proteome</keyword>
<evidence type="ECO:0000256" key="2">
    <source>
        <dbReference type="ARBA" id="ARBA00023002"/>
    </source>
</evidence>
<protein>
    <submittedName>
        <fullName evidence="7">DsbA family protein</fullName>
    </submittedName>
</protein>
<keyword evidence="3" id="KW-1015">Disulfide bond</keyword>
<sequence>MSNSRIVRFGCFSIGLLLLSSTALAQSVDRKEVEKIVREYILQNPEIIGDALTELQNRSETAEAEARTAVVAAEADALLRSDDDVVLGNPDGDVTLVEFFDFNCGYCKRAAPDVKALVAEDSGLRVVLKDFPILGPGSVEAAKVALSVKRLKGESAAQEFHARLIGVQGQINVGRALALAEEMGLDRKRIEEEMRSEEIAAIISSNLSLAQRLGLTGTPSFIVGDQVIMGAVGKERNRRSQATALSGSGA</sequence>
<evidence type="ECO:0000259" key="6">
    <source>
        <dbReference type="PROSITE" id="PS51352"/>
    </source>
</evidence>
<dbReference type="Pfam" id="PF18312">
    <property type="entry name" value="ScsC_N"/>
    <property type="match status" value="1"/>
</dbReference>
<organism evidence="7 8">
    <name type="scientific">Aquibium pacificus</name>
    <dbReference type="NCBI Taxonomy" id="3153579"/>
    <lineage>
        <taxon>Bacteria</taxon>
        <taxon>Pseudomonadati</taxon>
        <taxon>Pseudomonadota</taxon>
        <taxon>Alphaproteobacteria</taxon>
        <taxon>Hyphomicrobiales</taxon>
        <taxon>Phyllobacteriaceae</taxon>
        <taxon>Aquibium</taxon>
    </lineage>
</organism>
<keyword evidence="4" id="KW-0676">Redox-active center</keyword>
<dbReference type="EMBL" id="JBDPGJ010000006">
    <property type="protein sequence ID" value="MEX0408765.1"/>
    <property type="molecule type" value="Genomic_DNA"/>
</dbReference>
<evidence type="ECO:0000256" key="3">
    <source>
        <dbReference type="ARBA" id="ARBA00023157"/>
    </source>
</evidence>
<feature type="signal peptide" evidence="5">
    <location>
        <begin position="1"/>
        <end position="25"/>
    </location>
</feature>
<dbReference type="Pfam" id="PF01323">
    <property type="entry name" value="DSBA"/>
    <property type="match status" value="1"/>
</dbReference>
<gene>
    <name evidence="7" type="ORF">ABGN05_24280</name>
</gene>
<comment type="caution">
    <text evidence="7">The sequence shown here is derived from an EMBL/GenBank/DDBJ whole genome shotgun (WGS) entry which is preliminary data.</text>
</comment>
<dbReference type="PANTHER" id="PTHR13887">
    <property type="entry name" value="GLUTATHIONE S-TRANSFERASE KAPPA"/>
    <property type="match status" value="1"/>
</dbReference>
<keyword evidence="1 5" id="KW-0732">Signal</keyword>
<dbReference type="InterPro" id="IPR013766">
    <property type="entry name" value="Thioredoxin_domain"/>
</dbReference>
<dbReference type="Gene3D" id="3.40.30.10">
    <property type="entry name" value="Glutaredoxin"/>
    <property type="match status" value="1"/>
</dbReference>
<dbReference type="SUPFAM" id="SSF52833">
    <property type="entry name" value="Thioredoxin-like"/>
    <property type="match status" value="1"/>
</dbReference>
<dbReference type="PANTHER" id="PTHR13887:SF14">
    <property type="entry name" value="DISULFIDE BOND FORMATION PROTEIN D"/>
    <property type="match status" value="1"/>
</dbReference>
<dbReference type="RefSeq" id="WP_367956623.1">
    <property type="nucleotide sequence ID" value="NZ_JBDPGJ010000006.1"/>
</dbReference>
<dbReference type="CDD" id="cd03023">
    <property type="entry name" value="DsbA_Com1_like"/>
    <property type="match status" value="1"/>
</dbReference>
<dbReference type="Proteomes" id="UP001556692">
    <property type="component" value="Unassembled WGS sequence"/>
</dbReference>
<proteinExistence type="predicted"/>